<dbReference type="Proteomes" id="UP000238479">
    <property type="component" value="Chromosome 2"/>
</dbReference>
<proteinExistence type="predicted"/>
<keyword evidence="2" id="KW-1185">Reference proteome</keyword>
<sequence>MLAYCCHMEQQIFFIFELGSIPLSILEAFEKDLAIGRSFQVRELWLIDFTTNLWFVWHARNKSRFDEKNFSVAEIGRLISSQIRAASGLARGSMLNTINDLRILRCNVDNIMLQ</sequence>
<dbReference type="AlphaFoldDB" id="A0A2P6RJW2"/>
<organism evidence="1 2">
    <name type="scientific">Rosa chinensis</name>
    <name type="common">China rose</name>
    <dbReference type="NCBI Taxonomy" id="74649"/>
    <lineage>
        <taxon>Eukaryota</taxon>
        <taxon>Viridiplantae</taxon>
        <taxon>Streptophyta</taxon>
        <taxon>Embryophyta</taxon>
        <taxon>Tracheophyta</taxon>
        <taxon>Spermatophyta</taxon>
        <taxon>Magnoliopsida</taxon>
        <taxon>eudicotyledons</taxon>
        <taxon>Gunneridae</taxon>
        <taxon>Pentapetalae</taxon>
        <taxon>rosids</taxon>
        <taxon>fabids</taxon>
        <taxon>Rosales</taxon>
        <taxon>Rosaceae</taxon>
        <taxon>Rosoideae</taxon>
        <taxon>Rosoideae incertae sedis</taxon>
        <taxon>Rosa</taxon>
    </lineage>
</organism>
<gene>
    <name evidence="1" type="ORF">RchiOBHm_Chr2g0092021</name>
</gene>
<dbReference type="EMBL" id="PDCK01000040">
    <property type="protein sequence ID" value="PRQ46718.1"/>
    <property type="molecule type" value="Genomic_DNA"/>
</dbReference>
<name>A0A2P6RJW2_ROSCH</name>
<accession>A0A2P6RJW2</accession>
<evidence type="ECO:0000313" key="2">
    <source>
        <dbReference type="Proteomes" id="UP000238479"/>
    </source>
</evidence>
<reference evidence="1 2" key="1">
    <citation type="journal article" date="2018" name="Nat. Genet.">
        <title>The Rosa genome provides new insights in the design of modern roses.</title>
        <authorList>
            <person name="Bendahmane M."/>
        </authorList>
    </citation>
    <scope>NUCLEOTIDE SEQUENCE [LARGE SCALE GENOMIC DNA]</scope>
    <source>
        <strain evidence="2">cv. Old Blush</strain>
    </source>
</reference>
<dbReference type="Gramene" id="PRQ46718">
    <property type="protein sequence ID" value="PRQ46718"/>
    <property type="gene ID" value="RchiOBHm_Chr2g0092021"/>
</dbReference>
<protein>
    <submittedName>
        <fullName evidence="1">Uncharacterized protein</fullName>
    </submittedName>
</protein>
<evidence type="ECO:0000313" key="1">
    <source>
        <dbReference type="EMBL" id="PRQ46718.1"/>
    </source>
</evidence>
<comment type="caution">
    <text evidence="1">The sequence shown here is derived from an EMBL/GenBank/DDBJ whole genome shotgun (WGS) entry which is preliminary data.</text>
</comment>